<dbReference type="Pfam" id="PF02613">
    <property type="entry name" value="Nitrate_red_del"/>
    <property type="match status" value="1"/>
</dbReference>
<evidence type="ECO:0000313" key="1">
    <source>
        <dbReference type="EMBL" id="SJZ92505.1"/>
    </source>
</evidence>
<dbReference type="Proteomes" id="UP000190102">
    <property type="component" value="Unassembled WGS sequence"/>
</dbReference>
<organism evidence="1 2">
    <name type="scientific">Trichlorobacter thiogenes</name>
    <dbReference type="NCBI Taxonomy" id="115783"/>
    <lineage>
        <taxon>Bacteria</taxon>
        <taxon>Pseudomonadati</taxon>
        <taxon>Thermodesulfobacteriota</taxon>
        <taxon>Desulfuromonadia</taxon>
        <taxon>Geobacterales</taxon>
        <taxon>Geobacteraceae</taxon>
        <taxon>Trichlorobacter</taxon>
    </lineage>
</organism>
<evidence type="ECO:0000313" key="2">
    <source>
        <dbReference type="Proteomes" id="UP000190102"/>
    </source>
</evidence>
<sequence length="223" mass="24095">MTPFPPSSCAVSEPVSGIRELPVLENGFQLLASMFRYPDEPIWQALAETLPAAELFSSSLLGRPLSLPPRQSLEQTYTALFCTNPIGLTASPYLSCYLEGPGRIEGGGRLMIQQLLAVEGGVADPAMKEPEDHLATVLELAGVLCRKAHGDDPAEAADGRIRLLQLTDTMLIMLPPFQSAITTADFSCVDFYVDAVTLSLCLTVLCREQILLGQPECDVDLAR</sequence>
<proteinExistence type="predicted"/>
<dbReference type="InterPro" id="IPR036411">
    <property type="entry name" value="TorD-like_sf"/>
</dbReference>
<dbReference type="EMBL" id="FUWR01000010">
    <property type="protein sequence ID" value="SJZ92505.1"/>
    <property type="molecule type" value="Genomic_DNA"/>
</dbReference>
<dbReference type="InterPro" id="IPR020945">
    <property type="entry name" value="DMSO/NO3_reduct_chaperone"/>
</dbReference>
<keyword evidence="2" id="KW-1185">Reference proteome</keyword>
<reference evidence="2" key="1">
    <citation type="submission" date="2017-02" db="EMBL/GenBank/DDBJ databases">
        <authorList>
            <person name="Varghese N."/>
            <person name="Submissions S."/>
        </authorList>
    </citation>
    <scope>NUCLEOTIDE SEQUENCE [LARGE SCALE GENOMIC DNA]</scope>
    <source>
        <strain evidence="2">ATCC BAA-34</strain>
    </source>
</reference>
<dbReference type="Gene3D" id="1.10.3480.10">
    <property type="entry name" value="TorD-like"/>
    <property type="match status" value="1"/>
</dbReference>
<dbReference type="RefSeq" id="WP_161947476.1">
    <property type="nucleotide sequence ID" value="NZ_FUWR01000010.1"/>
</dbReference>
<dbReference type="AlphaFoldDB" id="A0A1T4PLQ9"/>
<accession>A0A1T4PLQ9</accession>
<protein>
    <submittedName>
        <fullName evidence="1">Nitrate reductase delta subunit</fullName>
    </submittedName>
</protein>
<name>A0A1T4PLQ9_9BACT</name>
<gene>
    <name evidence="1" type="ORF">SAMN02745119_02031</name>
</gene>
<dbReference type="STRING" id="115783.SAMN02745119_02031"/>
<dbReference type="SUPFAM" id="SSF89155">
    <property type="entry name" value="TorD-like"/>
    <property type="match status" value="1"/>
</dbReference>